<name>A0A6A7W8E6_9BACT</name>
<dbReference type="Pfam" id="PF12668">
    <property type="entry name" value="DUF3791"/>
    <property type="match status" value="1"/>
</dbReference>
<dbReference type="RefSeq" id="WP_158462620.1">
    <property type="nucleotide sequence ID" value="NZ_VZAD01000019.1"/>
</dbReference>
<gene>
    <name evidence="1" type="ORF">F7D20_01970</name>
</gene>
<dbReference type="Proteomes" id="UP000384372">
    <property type="component" value="Unassembled WGS sequence"/>
</dbReference>
<evidence type="ECO:0000313" key="1">
    <source>
        <dbReference type="EMBL" id="MQP10750.1"/>
    </source>
</evidence>
<dbReference type="InterPro" id="IPR024269">
    <property type="entry name" value="DUF3791"/>
</dbReference>
<dbReference type="AlphaFoldDB" id="A0A6A7W8E6"/>
<dbReference type="EMBL" id="VZAD01000019">
    <property type="protein sequence ID" value="MQP10750.1"/>
    <property type="molecule type" value="Genomic_DNA"/>
</dbReference>
<organism evidence="1 2">
    <name type="scientific">Segatella copri</name>
    <dbReference type="NCBI Taxonomy" id="165179"/>
    <lineage>
        <taxon>Bacteria</taxon>
        <taxon>Pseudomonadati</taxon>
        <taxon>Bacteroidota</taxon>
        <taxon>Bacteroidia</taxon>
        <taxon>Bacteroidales</taxon>
        <taxon>Prevotellaceae</taxon>
        <taxon>Segatella</taxon>
    </lineage>
</organism>
<keyword evidence="2" id="KW-1185">Reference proteome</keyword>
<comment type="caution">
    <text evidence="1">The sequence shown here is derived from an EMBL/GenBank/DDBJ whole genome shotgun (WGS) entry which is preliminary data.</text>
</comment>
<accession>A0A6A7W8E6</accession>
<reference evidence="1 2" key="1">
    <citation type="submission" date="2019-09" db="EMBL/GenBank/DDBJ databases">
        <title>Distinct polysaccharide growth profiles of human intestinal Prevotella copri isolates.</title>
        <authorList>
            <person name="Fehlner-Peach H."/>
            <person name="Magnabosco C."/>
            <person name="Raghavan V."/>
            <person name="Scher J.U."/>
            <person name="Tett A."/>
            <person name="Cox L.M."/>
            <person name="Gottsegen C."/>
            <person name="Watters A."/>
            <person name="Wiltshire- Gordon J.D."/>
            <person name="Segata N."/>
            <person name="Bonneau R."/>
            <person name="Littman D.R."/>
        </authorList>
    </citation>
    <scope>NUCLEOTIDE SEQUENCE [LARGE SCALE GENOMIC DNA]</scope>
    <source>
        <strain evidence="2">iAQ1173</strain>
    </source>
</reference>
<dbReference type="OrthoDB" id="9805037at2"/>
<evidence type="ECO:0000313" key="2">
    <source>
        <dbReference type="Proteomes" id="UP000384372"/>
    </source>
</evidence>
<sequence length="72" mass="8397">MEDKYKIPFINACIRCMGSRYNLPIKNAYQYLKHFQGIHFLIQFYNTLHLQSIEDTVDDLVVICQKNGGTLA</sequence>
<proteinExistence type="predicted"/>
<protein>
    <submittedName>
        <fullName evidence="1">DUF3791 domain-containing protein</fullName>
    </submittedName>
</protein>